<feature type="compositionally biased region" description="Basic and acidic residues" evidence="1">
    <location>
        <begin position="33"/>
        <end position="42"/>
    </location>
</feature>
<sequence>MEARARVQAVSKKPESLNNFNLLEEDTVQSPEEPFRQRDRGNKLSNKTSTVSPRIYIVDLHIALRHQRHVLLSPLSPSVRATIDGLDWTGCEQGRVFEETSVARAYGANEPSFGNDTRTQCVRPTWCRAASNRPAFIGE</sequence>
<accession>A0ABP1NFZ4</accession>
<evidence type="ECO:0000313" key="2">
    <source>
        <dbReference type="EMBL" id="CAL7939186.1"/>
    </source>
</evidence>
<organism evidence="2 3">
    <name type="scientific">Xylocopa violacea</name>
    <name type="common">Violet carpenter bee</name>
    <name type="synonym">Apis violacea</name>
    <dbReference type="NCBI Taxonomy" id="135666"/>
    <lineage>
        <taxon>Eukaryota</taxon>
        <taxon>Metazoa</taxon>
        <taxon>Ecdysozoa</taxon>
        <taxon>Arthropoda</taxon>
        <taxon>Hexapoda</taxon>
        <taxon>Insecta</taxon>
        <taxon>Pterygota</taxon>
        <taxon>Neoptera</taxon>
        <taxon>Endopterygota</taxon>
        <taxon>Hymenoptera</taxon>
        <taxon>Apocrita</taxon>
        <taxon>Aculeata</taxon>
        <taxon>Apoidea</taxon>
        <taxon>Anthophila</taxon>
        <taxon>Apidae</taxon>
        <taxon>Xylocopa</taxon>
        <taxon>Xylocopa</taxon>
    </lineage>
</organism>
<comment type="caution">
    <text evidence="2">The sequence shown here is derived from an EMBL/GenBank/DDBJ whole genome shotgun (WGS) entry which is preliminary data.</text>
</comment>
<dbReference type="Proteomes" id="UP001642520">
    <property type="component" value="Unassembled WGS sequence"/>
</dbReference>
<evidence type="ECO:0000313" key="3">
    <source>
        <dbReference type="Proteomes" id="UP001642520"/>
    </source>
</evidence>
<keyword evidence="3" id="KW-1185">Reference proteome</keyword>
<feature type="region of interest" description="Disordered" evidence="1">
    <location>
        <begin position="18"/>
        <end position="47"/>
    </location>
</feature>
<evidence type="ECO:0000256" key="1">
    <source>
        <dbReference type="SAM" id="MobiDB-lite"/>
    </source>
</evidence>
<name>A0ABP1NFZ4_XYLVO</name>
<protein>
    <submittedName>
        <fullName evidence="2">Uncharacterized protein</fullName>
    </submittedName>
</protein>
<gene>
    <name evidence="2" type="ORF">XYLVIOL_LOCUS3722</name>
</gene>
<reference evidence="2 3" key="1">
    <citation type="submission" date="2024-08" db="EMBL/GenBank/DDBJ databases">
        <authorList>
            <person name="Will J Nash"/>
            <person name="Angela Man"/>
            <person name="Seanna McTaggart"/>
            <person name="Kendall Baker"/>
            <person name="Tom Barker"/>
            <person name="Leah Catchpole"/>
            <person name="Alex Durrant"/>
            <person name="Karim Gharbi"/>
            <person name="Naomi Irish"/>
            <person name="Gemy Kaithakottil"/>
            <person name="Debby Ku"/>
            <person name="Aaliyah Providence"/>
            <person name="Felix Shaw"/>
            <person name="David Swarbreck"/>
            <person name="Chris Watkins"/>
            <person name="Ann M. McCartney"/>
            <person name="Giulio Formenti"/>
            <person name="Alice Mouton"/>
            <person name="Noel Vella"/>
            <person name="Bjorn M von Reumont"/>
            <person name="Adriana Vella"/>
            <person name="Wilfried Haerty"/>
        </authorList>
    </citation>
    <scope>NUCLEOTIDE SEQUENCE [LARGE SCALE GENOMIC DNA]</scope>
</reference>
<proteinExistence type="predicted"/>
<dbReference type="EMBL" id="CAXAJV020001289">
    <property type="protein sequence ID" value="CAL7939186.1"/>
    <property type="molecule type" value="Genomic_DNA"/>
</dbReference>